<gene>
    <name evidence="1" type="ORF">HNR40_006835</name>
</gene>
<proteinExistence type="predicted"/>
<evidence type="ECO:0000313" key="1">
    <source>
        <dbReference type="EMBL" id="MBB5081340.1"/>
    </source>
</evidence>
<dbReference type="Proteomes" id="UP000568380">
    <property type="component" value="Unassembled WGS sequence"/>
</dbReference>
<organism evidence="1 2">
    <name type="scientific">Nonomuraea endophytica</name>
    <dbReference type="NCBI Taxonomy" id="714136"/>
    <lineage>
        <taxon>Bacteria</taxon>
        <taxon>Bacillati</taxon>
        <taxon>Actinomycetota</taxon>
        <taxon>Actinomycetes</taxon>
        <taxon>Streptosporangiales</taxon>
        <taxon>Streptosporangiaceae</taxon>
        <taxon>Nonomuraea</taxon>
    </lineage>
</organism>
<dbReference type="EMBL" id="JACHIN010000010">
    <property type="protein sequence ID" value="MBB5081340.1"/>
    <property type="molecule type" value="Genomic_DNA"/>
</dbReference>
<evidence type="ECO:0000313" key="2">
    <source>
        <dbReference type="Proteomes" id="UP000568380"/>
    </source>
</evidence>
<accession>A0A7W8EHV0</accession>
<dbReference type="AlphaFoldDB" id="A0A7W8EHV0"/>
<reference evidence="1 2" key="1">
    <citation type="submission" date="2020-08" db="EMBL/GenBank/DDBJ databases">
        <title>Genomic Encyclopedia of Type Strains, Phase IV (KMG-IV): sequencing the most valuable type-strain genomes for metagenomic binning, comparative biology and taxonomic classification.</title>
        <authorList>
            <person name="Goeker M."/>
        </authorList>
    </citation>
    <scope>NUCLEOTIDE SEQUENCE [LARGE SCALE GENOMIC DNA]</scope>
    <source>
        <strain evidence="1 2">DSM 45385</strain>
    </source>
</reference>
<comment type="caution">
    <text evidence="1">The sequence shown here is derived from an EMBL/GenBank/DDBJ whole genome shotgun (WGS) entry which is preliminary data.</text>
</comment>
<keyword evidence="2" id="KW-1185">Reference proteome</keyword>
<sequence length="87" mass="9232">MITRWILAFDRLGMVNVLLAGLAFAALADGLMDVVQLDVGDVVNKLMVAALAFSLLGTRLDRDAALAAREKGPALEDGRGQHGEVAR</sequence>
<protein>
    <submittedName>
        <fullName evidence="1">Uncharacterized protein</fullName>
    </submittedName>
</protein>
<name>A0A7W8EHV0_9ACTN</name>
<dbReference type="RefSeq" id="WP_184968613.1">
    <property type="nucleotide sequence ID" value="NZ_JACHIN010000010.1"/>
</dbReference>